<evidence type="ECO:0000256" key="3">
    <source>
        <dbReference type="ARBA" id="ARBA00022448"/>
    </source>
</evidence>
<feature type="transmembrane region" description="Helical" evidence="9">
    <location>
        <begin position="152"/>
        <end position="169"/>
    </location>
</feature>
<dbReference type="GO" id="GO:0016020">
    <property type="term" value="C:membrane"/>
    <property type="evidence" value="ECO:0007669"/>
    <property type="project" value="UniProtKB-SubCell"/>
</dbReference>
<evidence type="ECO:0000256" key="5">
    <source>
        <dbReference type="ARBA" id="ARBA00022927"/>
    </source>
</evidence>
<dbReference type="InterPro" id="IPR015797">
    <property type="entry name" value="NUDIX_hydrolase-like_dom_sf"/>
</dbReference>
<sequence length="309" mass="34297">MNLKADLDQYLSQNKRTHAGSSVLEKLKLPSLNLSSSPFGNIKSSDADSECLLEGSEEANKSSYNKDSCCLCAHLPTLNKKQRILGFGGSLCMGLLCFVLASLYFPILLLQSRKFALLFTLGSIFTLSSFSFLYGPWAHIQSLFLLPKKDSLLRPSIFLTLFGTLYAALGLQSTILTIIFAFVQVGALIWFVVSYIPGGQTGIEYLIMKASYGSKHWTPPKGHVDPGESILQTAILLKYNVKSHLDGIVRPKETIYFLGEMVPGEREVTLSEEHTDFKWVTLSTCSEYANFPDFILALTECEEFIKSLS</sequence>
<evidence type="ECO:0000313" key="11">
    <source>
        <dbReference type="Proteomes" id="UP000675881"/>
    </source>
</evidence>
<dbReference type="Pfam" id="PF04178">
    <property type="entry name" value="Got1"/>
    <property type="match status" value="1"/>
</dbReference>
<dbReference type="Gene3D" id="3.90.79.10">
    <property type="entry name" value="Nucleoside Triphosphate Pyrophosphohydrolase"/>
    <property type="match status" value="2"/>
</dbReference>
<dbReference type="SUPFAM" id="SSF55811">
    <property type="entry name" value="Nudix"/>
    <property type="match status" value="1"/>
</dbReference>
<keyword evidence="6 9" id="KW-1133">Transmembrane helix</keyword>
<comment type="similarity">
    <text evidence="8 9">Belongs to the SFT2 family.</text>
</comment>
<dbReference type="EMBL" id="HG994590">
    <property type="protein sequence ID" value="CAF2811377.1"/>
    <property type="molecule type" value="Genomic_DNA"/>
</dbReference>
<keyword evidence="3 9" id="KW-0813">Transport</keyword>
<dbReference type="GO" id="GO:0012505">
    <property type="term" value="C:endomembrane system"/>
    <property type="evidence" value="ECO:0007669"/>
    <property type="project" value="UniProtKB-ARBA"/>
</dbReference>
<feature type="transmembrane region" description="Helical" evidence="9">
    <location>
        <begin position="84"/>
        <end position="109"/>
    </location>
</feature>
<accession>A0A7R8H1H1</accession>
<evidence type="ECO:0000256" key="6">
    <source>
        <dbReference type="ARBA" id="ARBA00022989"/>
    </source>
</evidence>
<dbReference type="GO" id="GO:0015031">
    <property type="term" value="P:protein transport"/>
    <property type="evidence" value="ECO:0007669"/>
    <property type="project" value="UniProtKB-KW"/>
</dbReference>
<keyword evidence="11" id="KW-1185">Reference proteome</keyword>
<dbReference type="GO" id="GO:0016192">
    <property type="term" value="P:vesicle-mediated transport"/>
    <property type="evidence" value="ECO:0007669"/>
    <property type="project" value="InterPro"/>
</dbReference>
<dbReference type="OrthoDB" id="660759at2759"/>
<feature type="transmembrane region" description="Helical" evidence="9">
    <location>
        <begin position="115"/>
        <end position="140"/>
    </location>
</feature>
<dbReference type="PANTHER" id="PTHR23137:SF36">
    <property type="entry name" value="VESICLE TRANSPORT PROTEIN SFT2C"/>
    <property type="match status" value="1"/>
</dbReference>
<evidence type="ECO:0000256" key="1">
    <source>
        <dbReference type="ARBA" id="ARBA00003566"/>
    </source>
</evidence>
<dbReference type="GO" id="GO:0005737">
    <property type="term" value="C:cytoplasm"/>
    <property type="evidence" value="ECO:0007669"/>
    <property type="project" value="UniProtKB-ARBA"/>
</dbReference>
<name>A0A7R8H1H1_LEPSM</name>
<organism evidence="10 11">
    <name type="scientific">Lepeophtheirus salmonis</name>
    <name type="common">Salmon louse</name>
    <name type="synonym">Caligus salmonis</name>
    <dbReference type="NCBI Taxonomy" id="72036"/>
    <lineage>
        <taxon>Eukaryota</taxon>
        <taxon>Metazoa</taxon>
        <taxon>Ecdysozoa</taxon>
        <taxon>Arthropoda</taxon>
        <taxon>Crustacea</taxon>
        <taxon>Multicrustacea</taxon>
        <taxon>Hexanauplia</taxon>
        <taxon>Copepoda</taxon>
        <taxon>Siphonostomatoida</taxon>
        <taxon>Caligidae</taxon>
        <taxon>Lepeophtheirus</taxon>
    </lineage>
</organism>
<evidence type="ECO:0000256" key="9">
    <source>
        <dbReference type="RuleBase" id="RU363111"/>
    </source>
</evidence>
<evidence type="ECO:0000256" key="4">
    <source>
        <dbReference type="ARBA" id="ARBA00022692"/>
    </source>
</evidence>
<feature type="transmembrane region" description="Helical" evidence="9">
    <location>
        <begin position="175"/>
        <end position="196"/>
    </location>
</feature>
<dbReference type="InterPro" id="IPR011691">
    <property type="entry name" value="Vesicle_transpt_SFT2"/>
</dbReference>
<reference evidence="10" key="1">
    <citation type="submission" date="2021-02" db="EMBL/GenBank/DDBJ databases">
        <authorList>
            <person name="Bekaert M."/>
        </authorList>
    </citation>
    <scope>NUCLEOTIDE SEQUENCE</scope>
    <source>
        <strain evidence="10">IoA-00</strain>
    </source>
</reference>
<evidence type="ECO:0000313" key="10">
    <source>
        <dbReference type="EMBL" id="CAF2811377.1"/>
    </source>
</evidence>
<keyword evidence="7 9" id="KW-0472">Membrane</keyword>
<gene>
    <name evidence="10" type="ORF">LSAA_3369</name>
</gene>
<dbReference type="Proteomes" id="UP000675881">
    <property type="component" value="Chromosome 11"/>
</dbReference>
<dbReference type="InterPro" id="IPR007305">
    <property type="entry name" value="Vesicle_transpt_Got1/SFT2"/>
</dbReference>
<keyword evidence="5 9" id="KW-0653">Protein transport</keyword>
<comment type="subcellular location">
    <subcellularLocation>
        <location evidence="2 9">Membrane</location>
        <topology evidence="2 9">Multi-pass membrane protein</topology>
    </subcellularLocation>
</comment>
<keyword evidence="4 9" id="KW-0812">Transmembrane</keyword>
<protein>
    <recommendedName>
        <fullName evidence="9">Vesicle transport protein</fullName>
    </recommendedName>
</protein>
<comment type="function">
    <text evidence="1 9">May be involved in fusion of retrograde transport vesicles derived from an endocytic compartment with the Golgi complex.</text>
</comment>
<evidence type="ECO:0000256" key="7">
    <source>
        <dbReference type="ARBA" id="ARBA00023136"/>
    </source>
</evidence>
<dbReference type="AlphaFoldDB" id="A0A7R8H1H1"/>
<proteinExistence type="inferred from homology"/>
<evidence type="ECO:0000256" key="8">
    <source>
        <dbReference type="ARBA" id="ARBA00025800"/>
    </source>
</evidence>
<evidence type="ECO:0000256" key="2">
    <source>
        <dbReference type="ARBA" id="ARBA00004141"/>
    </source>
</evidence>
<dbReference type="PANTHER" id="PTHR23137">
    <property type="entry name" value="VESICLE TRANSPORT PROTEIN-RELATED"/>
    <property type="match status" value="1"/>
</dbReference>